<reference evidence="1" key="1">
    <citation type="journal article" date="2015" name="Nature">
        <title>Complex archaea that bridge the gap between prokaryotes and eukaryotes.</title>
        <authorList>
            <person name="Spang A."/>
            <person name="Saw J.H."/>
            <person name="Jorgensen S.L."/>
            <person name="Zaremba-Niedzwiedzka K."/>
            <person name="Martijn J."/>
            <person name="Lind A.E."/>
            <person name="van Eijk R."/>
            <person name="Schleper C."/>
            <person name="Guy L."/>
            <person name="Ettema T.J."/>
        </authorList>
    </citation>
    <scope>NUCLEOTIDE SEQUENCE</scope>
</reference>
<protein>
    <submittedName>
        <fullName evidence="1">Uncharacterized protein</fullName>
    </submittedName>
</protein>
<evidence type="ECO:0000313" key="1">
    <source>
        <dbReference type="EMBL" id="KKN71074.1"/>
    </source>
</evidence>
<sequence length="86" mass="9610">MISTAGEGWTALYKYTEGGSDVVLARMVAAWVHDPDTLRDPDARTMVGIVIDDMGKLQVAHDVERFICYCAPDDNPEEIIKRRANK</sequence>
<dbReference type="AlphaFoldDB" id="A0A0F9SW09"/>
<proteinExistence type="predicted"/>
<accession>A0A0F9SW09</accession>
<gene>
    <name evidence="1" type="ORF">LCGC14_0424910</name>
</gene>
<name>A0A0F9SW09_9ZZZZ</name>
<organism evidence="1">
    <name type="scientific">marine sediment metagenome</name>
    <dbReference type="NCBI Taxonomy" id="412755"/>
    <lineage>
        <taxon>unclassified sequences</taxon>
        <taxon>metagenomes</taxon>
        <taxon>ecological metagenomes</taxon>
    </lineage>
</organism>
<dbReference type="EMBL" id="LAZR01000391">
    <property type="protein sequence ID" value="KKN71074.1"/>
    <property type="molecule type" value="Genomic_DNA"/>
</dbReference>
<comment type="caution">
    <text evidence="1">The sequence shown here is derived from an EMBL/GenBank/DDBJ whole genome shotgun (WGS) entry which is preliminary data.</text>
</comment>